<dbReference type="NCBIfam" id="TIGR01200">
    <property type="entry name" value="GLPGLI"/>
    <property type="match status" value="1"/>
</dbReference>
<organism evidence="1 2">
    <name type="scientific">Leeuwenhoekiella blandensis (strain CECT 7118 / CCUG 51940 / KCTC 22103 / MED217)</name>
    <name type="common">Flavobacterium sp. (strain MED217)</name>
    <dbReference type="NCBI Taxonomy" id="398720"/>
    <lineage>
        <taxon>Bacteria</taxon>
        <taxon>Pseudomonadati</taxon>
        <taxon>Bacteroidota</taxon>
        <taxon>Flavobacteriia</taxon>
        <taxon>Flavobacteriales</taxon>
        <taxon>Flavobacteriaceae</taxon>
        <taxon>Leeuwenhoekiella</taxon>
    </lineage>
</organism>
<comment type="caution">
    <text evidence="1">The sequence shown here is derived from an EMBL/GenBank/DDBJ whole genome shotgun (WGS) entry which is preliminary data.</text>
</comment>
<gene>
    <name evidence="1" type="ORF">MED217_03740</name>
</gene>
<evidence type="ECO:0008006" key="3">
    <source>
        <dbReference type="Google" id="ProtNLM"/>
    </source>
</evidence>
<dbReference type="HOGENOM" id="CLU_066214_1_2_10"/>
<dbReference type="Proteomes" id="UP000001601">
    <property type="component" value="Unassembled WGS sequence"/>
</dbReference>
<protein>
    <recommendedName>
        <fullName evidence="3">GLPGLI family protein</fullName>
    </recommendedName>
</protein>
<dbReference type="Pfam" id="PF22252">
    <property type="entry name" value="PNGase_F-II_N"/>
    <property type="match status" value="1"/>
</dbReference>
<dbReference type="AlphaFoldDB" id="A3XQZ3"/>
<dbReference type="EMBL" id="AANC01000010">
    <property type="protein sequence ID" value="EAQ48098.1"/>
    <property type="molecule type" value="Genomic_DNA"/>
</dbReference>
<dbReference type="eggNOG" id="ENOG5032U74">
    <property type="taxonomic scope" value="Bacteria"/>
</dbReference>
<dbReference type="InterPro" id="IPR005901">
    <property type="entry name" value="GLPGLI"/>
</dbReference>
<keyword evidence="2" id="KW-1185">Reference proteome</keyword>
<accession>A3XQZ3</accession>
<proteinExistence type="predicted"/>
<reference evidence="1 2" key="1">
    <citation type="journal article" date="2007" name="Nature">
        <title>Light stimulates growth of proteorhodopsin-containing marine Flavobacteria.</title>
        <authorList>
            <person name="Gomez-Consarnau L."/>
            <person name="Gonzalez J.M."/>
            <person name="Coll-Llado M."/>
            <person name="Gourdon P."/>
            <person name="Pascher T."/>
            <person name="Neutze R."/>
            <person name="Pedros-Alio C."/>
            <person name="Pinhassi J."/>
        </authorList>
    </citation>
    <scope>NUCLEOTIDE SEQUENCE [LARGE SCALE GENOMIC DNA]</scope>
    <source>
        <strain evidence="1 2">MED217</strain>
    </source>
</reference>
<evidence type="ECO:0000313" key="2">
    <source>
        <dbReference type="Proteomes" id="UP000001601"/>
    </source>
</evidence>
<name>A3XQZ3_LEEBM</name>
<sequence length="280" mass="31491">MSLGMIFSFLGRVSGQEKTILNVVYEFKHVRDLANPEPPYVADMVLSLAKNTSRYTTIYVYNNNKPALLAQQEQLQSTASSSATTVVGGLGLLVNNGGVFLREETLKDLKEQALTQYTFLGNKTYLLNSKIPDINWKITKDKKELGGYSCQKALGDYAGRTYEAWFTTDLPFQNGPWKLGGLPGLILEARDLKEEVQFILKEITRNTDPEETTETFQLYPQLAIPVNAKELNRLEHSFIKDPIGVLNAVFPDTQVAIMNMEDPGNRSLDKIEEYNPLELD</sequence>
<dbReference type="STRING" id="398720.MED217_03740"/>
<evidence type="ECO:0000313" key="1">
    <source>
        <dbReference type="EMBL" id="EAQ48098.1"/>
    </source>
</evidence>